<name>A0ACB7T1T2_HYAAI</name>
<gene>
    <name evidence="1" type="ORF">HPB50_014595</name>
</gene>
<comment type="caution">
    <text evidence="1">The sequence shown here is derived from an EMBL/GenBank/DDBJ whole genome shotgun (WGS) entry which is preliminary data.</text>
</comment>
<sequence>MLREILLRVIPHDSLLKYHELPKPMTTAVSTMQAQRDPEDRTTKIEKEPQDLLEFLELISASLQRNSGGVCVPKRT</sequence>
<reference evidence="1" key="1">
    <citation type="submission" date="2020-05" db="EMBL/GenBank/DDBJ databases">
        <title>Large-scale comparative analyses of tick genomes elucidate their genetic diversity and vector capacities.</title>
        <authorList>
            <person name="Jia N."/>
            <person name="Wang J."/>
            <person name="Shi W."/>
            <person name="Du L."/>
            <person name="Sun Y."/>
            <person name="Zhan W."/>
            <person name="Jiang J."/>
            <person name="Wang Q."/>
            <person name="Zhang B."/>
            <person name="Ji P."/>
            <person name="Sakyi L.B."/>
            <person name="Cui X."/>
            <person name="Yuan T."/>
            <person name="Jiang B."/>
            <person name="Yang W."/>
            <person name="Lam T.T.-Y."/>
            <person name="Chang Q."/>
            <person name="Ding S."/>
            <person name="Wang X."/>
            <person name="Zhu J."/>
            <person name="Ruan X."/>
            <person name="Zhao L."/>
            <person name="Wei J."/>
            <person name="Que T."/>
            <person name="Du C."/>
            <person name="Cheng J."/>
            <person name="Dai P."/>
            <person name="Han X."/>
            <person name="Huang E."/>
            <person name="Gao Y."/>
            <person name="Liu J."/>
            <person name="Shao H."/>
            <person name="Ye R."/>
            <person name="Li L."/>
            <person name="Wei W."/>
            <person name="Wang X."/>
            <person name="Wang C."/>
            <person name="Yang T."/>
            <person name="Huo Q."/>
            <person name="Li W."/>
            <person name="Guo W."/>
            <person name="Chen H."/>
            <person name="Zhou L."/>
            <person name="Ni X."/>
            <person name="Tian J."/>
            <person name="Zhou Y."/>
            <person name="Sheng Y."/>
            <person name="Liu T."/>
            <person name="Pan Y."/>
            <person name="Xia L."/>
            <person name="Li J."/>
            <person name="Zhao F."/>
            <person name="Cao W."/>
        </authorList>
    </citation>
    <scope>NUCLEOTIDE SEQUENCE</scope>
    <source>
        <strain evidence="1">Hyas-2018</strain>
    </source>
</reference>
<organism evidence="1 2">
    <name type="scientific">Hyalomma asiaticum</name>
    <name type="common">Tick</name>
    <dbReference type="NCBI Taxonomy" id="266040"/>
    <lineage>
        <taxon>Eukaryota</taxon>
        <taxon>Metazoa</taxon>
        <taxon>Ecdysozoa</taxon>
        <taxon>Arthropoda</taxon>
        <taxon>Chelicerata</taxon>
        <taxon>Arachnida</taxon>
        <taxon>Acari</taxon>
        <taxon>Parasitiformes</taxon>
        <taxon>Ixodida</taxon>
        <taxon>Ixodoidea</taxon>
        <taxon>Ixodidae</taxon>
        <taxon>Hyalomminae</taxon>
        <taxon>Hyalomma</taxon>
    </lineage>
</organism>
<dbReference type="Proteomes" id="UP000821845">
    <property type="component" value="Chromosome 11"/>
</dbReference>
<proteinExistence type="predicted"/>
<dbReference type="EMBL" id="CM023491">
    <property type="protein sequence ID" value="KAH6941176.1"/>
    <property type="molecule type" value="Genomic_DNA"/>
</dbReference>
<evidence type="ECO:0000313" key="1">
    <source>
        <dbReference type="EMBL" id="KAH6941176.1"/>
    </source>
</evidence>
<evidence type="ECO:0000313" key="2">
    <source>
        <dbReference type="Proteomes" id="UP000821845"/>
    </source>
</evidence>
<keyword evidence="2" id="KW-1185">Reference proteome</keyword>
<accession>A0ACB7T1T2</accession>
<protein>
    <submittedName>
        <fullName evidence="1">Uncharacterized protein</fullName>
    </submittedName>
</protein>